<evidence type="ECO:0000313" key="2">
    <source>
        <dbReference type="EMBL" id="MBT0728528.1"/>
    </source>
</evidence>
<comment type="caution">
    <text evidence="2">The sequence shown here is derived from an EMBL/GenBank/DDBJ whole genome shotgun (WGS) entry which is preliminary data.</text>
</comment>
<gene>
    <name evidence="2" type="ORF">HGT73_14395</name>
</gene>
<accession>A0ABS5T831</accession>
<dbReference type="InterPro" id="IPR035093">
    <property type="entry name" value="RelE/ParE_toxin_dom_sf"/>
</dbReference>
<keyword evidence="1" id="KW-1277">Toxin-antitoxin system</keyword>
<organism evidence="2 3">
    <name type="scientific">Rosenbergiella australiborealis</name>
    <dbReference type="NCBI Taxonomy" id="1544696"/>
    <lineage>
        <taxon>Bacteria</taxon>
        <taxon>Pseudomonadati</taxon>
        <taxon>Pseudomonadota</taxon>
        <taxon>Gammaproteobacteria</taxon>
        <taxon>Enterobacterales</taxon>
        <taxon>Erwiniaceae</taxon>
        <taxon>Rosenbergiella</taxon>
    </lineage>
</organism>
<sequence length="102" mass="11689">MKNYQVVFAPEAEEQLLTLYRYIAKVASALTAQTYTGEIISYCESLSLFPERGNLRDDLLPGLRVTNWRKRTVIAFVVEDNQVNILGIWHGGQQYETEFTGE</sequence>
<keyword evidence="3" id="KW-1185">Reference proteome</keyword>
<dbReference type="Gene3D" id="3.30.2310.20">
    <property type="entry name" value="RelE-like"/>
    <property type="match status" value="1"/>
</dbReference>
<protein>
    <submittedName>
        <fullName evidence="2">Type II toxin-antitoxin system RelE/ParE family toxin</fullName>
    </submittedName>
</protein>
<dbReference type="Proteomes" id="UP000786875">
    <property type="component" value="Unassembled WGS sequence"/>
</dbReference>
<dbReference type="RefSeq" id="WP_214215945.1">
    <property type="nucleotide sequence ID" value="NZ_JABBFO010000024.1"/>
</dbReference>
<reference evidence="2 3" key="1">
    <citation type="submission" date="2020-04" db="EMBL/GenBank/DDBJ databases">
        <title>Genome sequencing of Rosenbergiella species.</title>
        <authorList>
            <person name="Alvarez-Perez S."/>
            <person name="Lievens B."/>
        </authorList>
    </citation>
    <scope>NUCLEOTIDE SEQUENCE [LARGE SCALE GENOMIC DNA]</scope>
    <source>
        <strain evidence="2 3">CdVSA20.1</strain>
    </source>
</reference>
<name>A0ABS5T831_9GAMM</name>
<evidence type="ECO:0000256" key="1">
    <source>
        <dbReference type="ARBA" id="ARBA00022649"/>
    </source>
</evidence>
<proteinExistence type="predicted"/>
<dbReference type="InterPro" id="IPR007712">
    <property type="entry name" value="RelE/ParE_toxin"/>
</dbReference>
<dbReference type="EMBL" id="JABBFO010000024">
    <property type="protein sequence ID" value="MBT0728528.1"/>
    <property type="molecule type" value="Genomic_DNA"/>
</dbReference>
<dbReference type="Pfam" id="PF05016">
    <property type="entry name" value="ParE_toxin"/>
    <property type="match status" value="1"/>
</dbReference>
<evidence type="ECO:0000313" key="3">
    <source>
        <dbReference type="Proteomes" id="UP000786875"/>
    </source>
</evidence>